<dbReference type="EMBL" id="JBEGDG010000014">
    <property type="protein sequence ID" value="MEQ6356375.1"/>
    <property type="molecule type" value="Genomic_DNA"/>
</dbReference>
<proteinExistence type="inferred from homology"/>
<dbReference type="InterPro" id="IPR021027">
    <property type="entry name" value="Transposase_put_HTH"/>
</dbReference>
<protein>
    <submittedName>
        <fullName evidence="11">Transposase</fullName>
    </submittedName>
</protein>
<evidence type="ECO:0000259" key="10">
    <source>
        <dbReference type="Pfam" id="PF12323"/>
    </source>
</evidence>
<dbReference type="Pfam" id="PF01385">
    <property type="entry name" value="OrfB_IS605"/>
    <property type="match status" value="1"/>
</dbReference>
<sequence>MLIAYKTEINPTNEQKTKINRTVGVVRFVENKYLAHNIEVYENGGSFVGYMDYSKWLNNTFVPMHPEFSWIKDVYAKAIKRGLQNVHTAFTKFFKGESDFPQFKKKRNQDVSMYFVKNDAKTIIQVERHRMKVPTLGWVKLKEKGYIPTHSPSAIVKSGTISQKADRYFVSVLVEVPDTKSELNLDNEGLGADLDIKETAIRSDRVTHKNISKSAKVRKLERKLKKEQRKLSRKYEAEKLRIKNKEIKKGEATRRNIQKQVLKVQRIHYSLTNLRNDFQNKIVADIAKTKPSNVAIEDLNIKGIMKNKHLSKAVAQQKLYGLRTKLEWKAKQGYFELRMVDRWYPSSKLCHNCGEKKVDLKLSDRTYQCEHCGYTADRDFNASLNLRDAKEYTVLALL</sequence>
<keyword evidence="5" id="KW-0238">DNA-binding</keyword>
<evidence type="ECO:0000256" key="7">
    <source>
        <dbReference type="SAM" id="Coils"/>
    </source>
</evidence>
<feature type="domain" description="Transposase putative helix-turn-helix" evidence="10">
    <location>
        <begin position="1"/>
        <end position="45"/>
    </location>
</feature>
<feature type="domain" description="Probable transposase IS891/IS1136/IS1341" evidence="8">
    <location>
        <begin position="172"/>
        <end position="307"/>
    </location>
</feature>
<keyword evidence="7" id="KW-0175">Coiled coil</keyword>
<dbReference type="InterPro" id="IPR010095">
    <property type="entry name" value="Cas12f1-like_TNB"/>
</dbReference>
<comment type="caution">
    <text evidence="11">The sequence shown here is derived from an EMBL/GenBank/DDBJ whole genome shotgun (WGS) entry which is preliminary data.</text>
</comment>
<evidence type="ECO:0000256" key="6">
    <source>
        <dbReference type="ARBA" id="ARBA00023172"/>
    </source>
</evidence>
<evidence type="ECO:0000313" key="11">
    <source>
        <dbReference type="EMBL" id="MEQ6356375.1"/>
    </source>
</evidence>
<organism evidence="11 12">
    <name type="scientific">Lysinibacillus zambalensis</name>
    <dbReference type="NCBI Taxonomy" id="3160866"/>
    <lineage>
        <taxon>Bacteria</taxon>
        <taxon>Bacillati</taxon>
        <taxon>Bacillota</taxon>
        <taxon>Bacilli</taxon>
        <taxon>Bacillales</taxon>
        <taxon>Bacillaceae</taxon>
        <taxon>Lysinibacillus</taxon>
    </lineage>
</organism>
<evidence type="ECO:0000256" key="3">
    <source>
        <dbReference type="ARBA" id="ARBA00022723"/>
    </source>
</evidence>
<keyword evidence="2" id="KW-0815">Transposition</keyword>
<evidence type="ECO:0000256" key="1">
    <source>
        <dbReference type="ARBA" id="ARBA00008761"/>
    </source>
</evidence>
<dbReference type="InterPro" id="IPR001959">
    <property type="entry name" value="Transposase"/>
</dbReference>
<gene>
    <name evidence="11" type="ORF">ABNX05_17245</name>
</gene>
<dbReference type="Proteomes" id="UP001478862">
    <property type="component" value="Unassembled WGS sequence"/>
</dbReference>
<evidence type="ECO:0000313" key="12">
    <source>
        <dbReference type="Proteomes" id="UP001478862"/>
    </source>
</evidence>
<name>A0ABV1MV35_9BACI</name>
<dbReference type="NCBIfam" id="TIGR01766">
    <property type="entry name" value="IS200/IS605 family accessory protein TnpB-like domain"/>
    <property type="match status" value="1"/>
</dbReference>
<feature type="domain" description="Cas12f1-like TNB" evidence="9">
    <location>
        <begin position="321"/>
        <end position="386"/>
    </location>
</feature>
<dbReference type="RefSeq" id="WP_349660911.1">
    <property type="nucleotide sequence ID" value="NZ_JBEGDG010000014.1"/>
</dbReference>
<evidence type="ECO:0000256" key="2">
    <source>
        <dbReference type="ARBA" id="ARBA00022578"/>
    </source>
</evidence>
<dbReference type="Pfam" id="PF12323">
    <property type="entry name" value="HTH_OrfB_IS605"/>
    <property type="match status" value="1"/>
</dbReference>
<evidence type="ECO:0000256" key="4">
    <source>
        <dbReference type="ARBA" id="ARBA00022833"/>
    </source>
</evidence>
<keyword evidence="6" id="KW-0233">DNA recombination</keyword>
<keyword evidence="12" id="KW-1185">Reference proteome</keyword>
<evidence type="ECO:0000259" key="9">
    <source>
        <dbReference type="Pfam" id="PF07282"/>
    </source>
</evidence>
<feature type="coiled-coil region" evidence="7">
    <location>
        <begin position="210"/>
        <end position="241"/>
    </location>
</feature>
<keyword evidence="3" id="KW-0479">Metal-binding</keyword>
<comment type="similarity">
    <text evidence="1">In the C-terminal section; belongs to the transposase 35 family.</text>
</comment>
<dbReference type="NCBIfam" id="NF040570">
    <property type="entry name" value="guided_TnpB"/>
    <property type="match status" value="1"/>
</dbReference>
<reference evidence="11 12" key="1">
    <citation type="submission" date="2024-06" db="EMBL/GenBank/DDBJ databases">
        <title>Lysinibacillus zambalefons sp. nov., a Novel Firmicute Isolated from the Poon Bato Zambales Hyperalkaline Spring.</title>
        <authorList>
            <person name="Aja J.A."/>
            <person name="Lazaro J.E.H."/>
            <person name="Llorin L.D."/>
            <person name="Lim K.R."/>
            <person name="Teodosio J."/>
            <person name="Dalisay D.S."/>
        </authorList>
    </citation>
    <scope>NUCLEOTIDE SEQUENCE [LARGE SCALE GENOMIC DNA]</scope>
    <source>
        <strain evidence="11 12">M3</strain>
    </source>
</reference>
<accession>A0ABV1MV35</accession>
<evidence type="ECO:0000256" key="5">
    <source>
        <dbReference type="ARBA" id="ARBA00023125"/>
    </source>
</evidence>
<evidence type="ECO:0000259" key="8">
    <source>
        <dbReference type="Pfam" id="PF01385"/>
    </source>
</evidence>
<keyword evidence="4" id="KW-0862">Zinc</keyword>
<dbReference type="Pfam" id="PF07282">
    <property type="entry name" value="Cas12f1-like_TNB"/>
    <property type="match status" value="1"/>
</dbReference>